<protein>
    <recommendedName>
        <fullName evidence="2">Nephrocystin 3-like N-terminal domain-containing protein</fullName>
    </recommendedName>
</protein>
<feature type="domain" description="Nephrocystin 3-like N-terminal" evidence="2">
    <location>
        <begin position="252"/>
        <end position="399"/>
    </location>
</feature>
<keyword evidence="1" id="KW-0677">Repeat</keyword>
<gene>
    <name evidence="3" type="ORF">CkaCkLH20_06581</name>
</gene>
<reference evidence="3" key="2">
    <citation type="submission" date="2020-11" db="EMBL/GenBank/DDBJ databases">
        <title>Whole genome sequencing of Colletotrichum sp.</title>
        <authorList>
            <person name="Li H."/>
        </authorList>
    </citation>
    <scope>NUCLEOTIDE SEQUENCE</scope>
    <source>
        <strain evidence="3">CkLH20</strain>
    </source>
</reference>
<sequence>MTPVEIIGLVSAVITFIDFAAENVAVAREIQKSGSAAVKGNEDLERRIKLFDDQIASLHRTTPGATRDVHEAQLLKLLDEYKDLTVNLLSLLGGLKSTKKRHVLWKSAKNFLRKDEKESLVQDLENCRTRIHLQLTQVMRHDLGRRLDNISDQGEQQIAELKTLRQSTEALETKMKSWEHMPDVLDEVRSLVAQVNGALSRKAQRRILESLWVEGMVDRFEEVEEAHEATFEWIVDHDQLLEDETPEESAARQQMVDWLTRGHGIFHITGKPGAGKSTLMKFLCQSPKTLDYLNTWSGEKSLVISNFFFWRLGTKVQKSLEGLRRSLLYSILEKLPDLIPTVLPELWKSTFDDRVMKVRANDVDTALERLLSQGNFLSSHRLVFFIDGLDEFDGDHDKMMKQGVGDIYTKTGILSEYKTP</sequence>
<dbReference type="GeneID" id="62162372"/>
<proteinExistence type="predicted"/>
<dbReference type="Pfam" id="PF24883">
    <property type="entry name" value="NPHP3_N"/>
    <property type="match status" value="1"/>
</dbReference>
<evidence type="ECO:0000313" key="3">
    <source>
        <dbReference type="EMBL" id="KAF9876135.1"/>
    </source>
</evidence>
<dbReference type="RefSeq" id="XP_038745596.1">
    <property type="nucleotide sequence ID" value="XM_038889298.1"/>
</dbReference>
<dbReference type="InterPro" id="IPR056884">
    <property type="entry name" value="NPHP3-like_N"/>
</dbReference>
<dbReference type="SUPFAM" id="SSF52540">
    <property type="entry name" value="P-loop containing nucleoside triphosphate hydrolases"/>
    <property type="match status" value="1"/>
</dbReference>
<dbReference type="PANTHER" id="PTHR10039:SF5">
    <property type="entry name" value="NACHT DOMAIN-CONTAINING PROTEIN"/>
    <property type="match status" value="1"/>
</dbReference>
<name>A0A9P6LKK2_9PEZI</name>
<keyword evidence="4" id="KW-1185">Reference proteome</keyword>
<evidence type="ECO:0000313" key="4">
    <source>
        <dbReference type="Proteomes" id="UP000781932"/>
    </source>
</evidence>
<accession>A0A9P6LKK2</accession>
<dbReference type="InterPro" id="IPR027417">
    <property type="entry name" value="P-loop_NTPase"/>
</dbReference>
<organism evidence="3 4">
    <name type="scientific">Colletotrichum karsti</name>
    <dbReference type="NCBI Taxonomy" id="1095194"/>
    <lineage>
        <taxon>Eukaryota</taxon>
        <taxon>Fungi</taxon>
        <taxon>Dikarya</taxon>
        <taxon>Ascomycota</taxon>
        <taxon>Pezizomycotina</taxon>
        <taxon>Sordariomycetes</taxon>
        <taxon>Hypocreomycetidae</taxon>
        <taxon>Glomerellales</taxon>
        <taxon>Glomerellaceae</taxon>
        <taxon>Colletotrichum</taxon>
        <taxon>Colletotrichum boninense species complex</taxon>
    </lineage>
</organism>
<dbReference type="Proteomes" id="UP000781932">
    <property type="component" value="Unassembled WGS sequence"/>
</dbReference>
<evidence type="ECO:0000259" key="2">
    <source>
        <dbReference type="Pfam" id="PF24883"/>
    </source>
</evidence>
<dbReference type="OrthoDB" id="443402at2759"/>
<dbReference type="PANTHER" id="PTHR10039">
    <property type="entry name" value="AMELOGENIN"/>
    <property type="match status" value="1"/>
</dbReference>
<reference evidence="3" key="1">
    <citation type="submission" date="2020-03" db="EMBL/GenBank/DDBJ databases">
        <authorList>
            <person name="He L."/>
        </authorList>
    </citation>
    <scope>NUCLEOTIDE SEQUENCE</scope>
    <source>
        <strain evidence="3">CkLH20</strain>
    </source>
</reference>
<comment type="caution">
    <text evidence="3">The sequence shown here is derived from an EMBL/GenBank/DDBJ whole genome shotgun (WGS) entry which is preliminary data.</text>
</comment>
<dbReference type="AlphaFoldDB" id="A0A9P6LKK2"/>
<evidence type="ECO:0000256" key="1">
    <source>
        <dbReference type="ARBA" id="ARBA00022737"/>
    </source>
</evidence>
<dbReference type="EMBL" id="JAATWM020000019">
    <property type="protein sequence ID" value="KAF9876135.1"/>
    <property type="molecule type" value="Genomic_DNA"/>
</dbReference>
<dbReference type="Gene3D" id="3.40.50.300">
    <property type="entry name" value="P-loop containing nucleotide triphosphate hydrolases"/>
    <property type="match status" value="1"/>
</dbReference>